<keyword evidence="1" id="KW-1133">Transmembrane helix</keyword>
<comment type="caution">
    <text evidence="2">The sequence shown here is derived from an EMBL/GenBank/DDBJ whole genome shotgun (WGS) entry which is preliminary data.</text>
</comment>
<feature type="transmembrane region" description="Helical" evidence="1">
    <location>
        <begin position="12"/>
        <end position="35"/>
    </location>
</feature>
<feature type="transmembrane region" description="Helical" evidence="1">
    <location>
        <begin position="316"/>
        <end position="336"/>
    </location>
</feature>
<dbReference type="Proteomes" id="UP000188929">
    <property type="component" value="Unassembled WGS sequence"/>
</dbReference>
<accession>A0A1V2I7E3</accession>
<evidence type="ECO:0008006" key="4">
    <source>
        <dbReference type="Google" id="ProtNLM"/>
    </source>
</evidence>
<dbReference type="RefSeq" id="WP_076819164.1">
    <property type="nucleotide sequence ID" value="NZ_MOMC01000046.1"/>
</dbReference>
<protein>
    <recommendedName>
        <fullName evidence="4">DUF3592 domain-containing protein</fullName>
    </recommendedName>
</protein>
<organism evidence="2 3">
    <name type="scientific">Pseudofrankia asymbiotica</name>
    <dbReference type="NCBI Taxonomy" id="1834516"/>
    <lineage>
        <taxon>Bacteria</taxon>
        <taxon>Bacillati</taxon>
        <taxon>Actinomycetota</taxon>
        <taxon>Actinomycetes</taxon>
        <taxon>Frankiales</taxon>
        <taxon>Frankiaceae</taxon>
        <taxon>Pseudofrankia</taxon>
    </lineage>
</organism>
<reference evidence="3" key="1">
    <citation type="submission" date="2016-10" db="EMBL/GenBank/DDBJ databases">
        <title>Frankia sp. NRRL B-16386 Genome sequencing.</title>
        <authorList>
            <person name="Ghodhbane-Gtari F."/>
            <person name="Swanson E."/>
            <person name="Gueddou A."/>
            <person name="Hezbri K."/>
            <person name="Ktari K."/>
            <person name="Nouioui I."/>
            <person name="Morris K."/>
            <person name="Simpson S."/>
            <person name="Abebe-Akele F."/>
            <person name="Thomas K."/>
            <person name="Gtari M."/>
            <person name="Tisa L.S."/>
        </authorList>
    </citation>
    <scope>NUCLEOTIDE SEQUENCE [LARGE SCALE GENOMIC DNA]</scope>
    <source>
        <strain evidence="3">NRRL B-16386</strain>
    </source>
</reference>
<keyword evidence="1" id="KW-0812">Transmembrane</keyword>
<gene>
    <name evidence="2" type="ORF">BL253_22515</name>
</gene>
<feature type="transmembrane region" description="Helical" evidence="1">
    <location>
        <begin position="342"/>
        <end position="360"/>
    </location>
</feature>
<proteinExistence type="predicted"/>
<dbReference type="OrthoDB" id="3214916at2"/>
<evidence type="ECO:0000256" key="1">
    <source>
        <dbReference type="SAM" id="Phobius"/>
    </source>
</evidence>
<dbReference type="AlphaFoldDB" id="A0A1V2I7E3"/>
<keyword evidence="3" id="KW-1185">Reference proteome</keyword>
<evidence type="ECO:0000313" key="3">
    <source>
        <dbReference type="Proteomes" id="UP000188929"/>
    </source>
</evidence>
<evidence type="ECO:0000313" key="2">
    <source>
        <dbReference type="EMBL" id="ONH27323.1"/>
    </source>
</evidence>
<name>A0A1V2I7E3_9ACTN</name>
<keyword evidence="1" id="KW-0472">Membrane</keyword>
<dbReference type="EMBL" id="MOMC01000046">
    <property type="protein sequence ID" value="ONH27323.1"/>
    <property type="molecule type" value="Genomic_DNA"/>
</dbReference>
<feature type="transmembrane region" description="Helical" evidence="1">
    <location>
        <begin position="123"/>
        <end position="149"/>
    </location>
</feature>
<sequence length="373" mass="38908">MSPALRRGRPELRVALLATGSLILATALITALLQWRLAVYRAQRAHATVAATGQIIEDGLGRDHDLIHVRWTDQAGDDHVGSFSTDDTGRYHHGGTYPLTYDPRHPSHAFAADQDETAREDNLIVPSILSGLGALVIALWWSGRGLWFLAATRRPARPMTAVIYTGDRSDIPVSGGPGRWVRLSEPGVPLASPAARWQRVMWNPKADELPAGTTVTVHGDPARWPRVVVELPDGTRLVPLSRTRGKLSRKLIVHEIGAAGSGLAATVNTPGSLAGVGLPPHAQAVPAPHPTGVTWPSAVAASSAGATPRPSRARRAGLFALGGAVLGTGAGTLAAAGESSGSGIVVAALFGTIQIAALFVHRWAVAGGAPSTP</sequence>